<evidence type="ECO:0000313" key="2">
    <source>
        <dbReference type="EMBL" id="RCK78971.1"/>
    </source>
</evidence>
<feature type="chain" id="PRO_5016817798" evidence="1">
    <location>
        <begin position="26"/>
        <end position="315"/>
    </location>
</feature>
<proteinExistence type="predicted"/>
<evidence type="ECO:0000256" key="1">
    <source>
        <dbReference type="SAM" id="SignalP"/>
    </source>
</evidence>
<comment type="caution">
    <text evidence="2">The sequence shown here is derived from an EMBL/GenBank/DDBJ whole genome shotgun (WGS) entry which is preliminary data.</text>
</comment>
<name>A0A367ZNP1_9BACT</name>
<accession>A0A367ZNP1</accession>
<gene>
    <name evidence="2" type="ORF">OZSIB_0522</name>
</gene>
<feature type="signal peptide" evidence="1">
    <location>
        <begin position="1"/>
        <end position="25"/>
    </location>
</feature>
<dbReference type="Proteomes" id="UP000252355">
    <property type="component" value="Unassembled WGS sequence"/>
</dbReference>
<protein>
    <submittedName>
        <fullName evidence="2">Uncharacterized protein</fullName>
    </submittedName>
</protein>
<evidence type="ECO:0000313" key="3">
    <source>
        <dbReference type="Proteomes" id="UP000252355"/>
    </source>
</evidence>
<sequence length="315" mass="33597">MNNRHLYLKLALLVLLALVAGPALAATASTGIDAELARRLDRLERYIYGEVQGGGVADRLDRIEKDLLGRRTGQRPADKAQTLFNFVFKGTGQSPSLDMKLNVLEWKVFNETRQGKLADRIAALDTFVIGSPSTEPLAFRVEQLIHLTIANGIISLHQVRIPAGTAIKVRLGKTISSKDSRQGDTVPMTVVSDLFIDGNVLAIGKGALLSGDLEKVQRGRRFGRSGFVKLGISEVAAIDATRVPVKITGLGEEFDKKKLGMAAGASALGYLVMGPVGLVGGAFVKGEDVTVPEGTTLDLVVTADTKVLGVVINRS</sequence>
<organism evidence="2 3">
    <name type="scientific">Candidatus Ozemobacter sibiricus</name>
    <dbReference type="NCBI Taxonomy" id="2268124"/>
    <lineage>
        <taxon>Bacteria</taxon>
        <taxon>Candidatus Ozemobacteria</taxon>
        <taxon>Candidatus Ozemobacterales</taxon>
        <taxon>Candidatus Ozemobacteraceae</taxon>
        <taxon>Candidatus Ozemobacter</taxon>
    </lineage>
</organism>
<dbReference type="AlphaFoldDB" id="A0A367ZNP1"/>
<dbReference type="EMBL" id="QOQW01000017">
    <property type="protein sequence ID" value="RCK78971.1"/>
    <property type="molecule type" value="Genomic_DNA"/>
</dbReference>
<reference evidence="2 3" key="1">
    <citation type="submission" date="2018-05" db="EMBL/GenBank/DDBJ databases">
        <title>A metagenomic window into the 2 km-deep terrestrial subsurface aquifer revealed taxonomically and functionally diverse microbial community comprising novel uncultured bacterial lineages.</title>
        <authorList>
            <person name="Kadnikov V.V."/>
            <person name="Mardanov A.V."/>
            <person name="Beletsky A.V."/>
            <person name="Banks D."/>
            <person name="Pimenov N.V."/>
            <person name="Frank Y.A."/>
            <person name="Karnachuk O.V."/>
            <person name="Ravin N.V."/>
        </authorList>
    </citation>
    <scope>NUCLEOTIDE SEQUENCE [LARGE SCALE GENOMIC DNA]</scope>
    <source>
        <strain evidence="2">BY5</strain>
    </source>
</reference>
<keyword evidence="1" id="KW-0732">Signal</keyword>